<organism evidence="2 3">
    <name type="scientific">Flammeovirga agarivorans</name>
    <dbReference type="NCBI Taxonomy" id="2726742"/>
    <lineage>
        <taxon>Bacteria</taxon>
        <taxon>Pseudomonadati</taxon>
        <taxon>Bacteroidota</taxon>
        <taxon>Cytophagia</taxon>
        <taxon>Cytophagales</taxon>
        <taxon>Flammeovirgaceae</taxon>
        <taxon>Flammeovirga</taxon>
    </lineage>
</organism>
<sequence>MKRIFTTLGHFLPKIMLPVFLCIIFDTYAQEPYIHLSAYDPSNITTNSDGKVLSWNDISGNNHHATSDLGTVEYPSSSTSFSGINGVDMGTSRNCLLLMNQADAASIFDFTGDAASNTGFSVLIAFQIDNFQGNRGDIVGNTSATSNSGFGMKHLSDGQYQFYLGGQSLSVPGAKTTQDHSIVMACNYNASTGDFTFWDSQNALTHTINVPKANFNYFKFRIGSTSNGSNYLDGMVGEVKVFNQVLSDEEFFYECSKMRDNWLKFMLPVEVLGEEGVIEPRTLTLTEEEANATKKIWMQINNLSYENKASVKVNEGEWYNLNHESVDIPIQEENRGGMAHGGYNTIRLSYNSDDFIEGENTVYFRFNDSDGISNGFRVVRFNLLDEYDENILPDTFFYEEDPDLWIGPYTDNTSINEGEDLWRNGDLWSNYLADGDNGFWYNHEIVSNVNIQAKCSDCHTQDGRDLELFSYSNKSIIERAKFHQLTEDEGRKIASYIRSLKDTHDNVNRHGRPWNPPYQPGPELEGKSIDYWAAGAGLDAVLEKDEDLLPYLFPGGVNEESVANLFNQDGGEDRTIIPMPLQFPDWKHWLPMIHPKDAFTKDGIYEETYNDRVSWTNPENSKLNPEKGIEIIREELESLPKKSDGVTVDMVQVAADPTMLAEFREAHEEFRYNFRWFLAQGSSDKQHWRARSGRGLEALADDVPLEFANTSLARLMAVKNFEIMQEFNLQDQALDYIPDHEQDHPTNRQWFHGLSMHVFEVPPHFTGCQDDNCLSFDGQSDALGTFESSLWYQLQTILAGGEGYQWWNGPVDYNYQPAYILKSSRYSGLYQPLRYYHSLSTMYKTKTWSGDLTTNDGMGFRIRVQGPWYFFGKEGEGLATKLHGFEPGYWPSLLDKIQPGMTKLVLEAQCREFIKAVRKHEIDDWTRWSSGLSASNFLDPVSKSSVIDVTTSSVSDQNTDGDDFEPLWADHMYWVIEQAINFGLDCEVINELITWSDEAWPNIDWSFDITPKVNLKFNDNANLYRDLEYIEAIISSPGENPTYEWTINGVVSDVTENKLSTGVLEPGDEVICQVNLDDSCYDTNVAIDTIGIPTDLKFLMKLNDGTWQDTEAIVACMDDNISVKLGLDIDPMVWLDAYELASSEEYEDNDKVTTWADVSGNGYDAITSNEDYAPTFTSDGFNGMPALVFGESNSSALRLLEQDKTNILDDDFTLFIVHQLDPVTAQTNTIVNKNGLSEDGMFFRVSTTGKVSISCDDQNGSGSAHGIPLTAVNMIRRDDQLVETFHNGDLDFELTLPEDAVLTNDNDLTLGQFGYNSQTRHHKGMIAEVIIFDRKISDEEQIIIEGYLAHKWGMKDILSSTSPFLYDSPLAFDIQYPNGETNTLNSKKISFDFQITKDEDYGDMIFTPDFGRLNPITIELISPDLFEDKFSTVNYSINSDHNQEGNDIEVTEKQELKLMPKEGLSNDYYWVEPNGSQMLMNTDPVWTTELVSDKNGTWQLVILDGVCSSMPAPVQVNVSTVLATGSDLPVELVSFTAKTTSNTVELNWTTASELNNDYFEVQSSTGGRQWKTLGKKKGQGNSLVTNSYLFIDEAPSLNMASFYRLLQYDLDGLYSIISPIQVFVNNINASVKVYPNPVRDQVNIISSGAIYSIQICDQLGRKQIESFGVGENSMTLNLSELKKGIYFLYVKHGNGDFIQRKLIKN</sequence>
<evidence type="ECO:0000259" key="1">
    <source>
        <dbReference type="Pfam" id="PF18962"/>
    </source>
</evidence>
<dbReference type="Pfam" id="PF13385">
    <property type="entry name" value="Laminin_G_3"/>
    <property type="match status" value="1"/>
</dbReference>
<dbReference type="InterPro" id="IPR013320">
    <property type="entry name" value="ConA-like_dom_sf"/>
</dbReference>
<accession>A0A7X8XXS6</accession>
<dbReference type="GO" id="GO:0005975">
    <property type="term" value="P:carbohydrate metabolic process"/>
    <property type="evidence" value="ECO:0007669"/>
    <property type="project" value="UniProtKB-ARBA"/>
</dbReference>
<keyword evidence="3" id="KW-1185">Reference proteome</keyword>
<proteinExistence type="predicted"/>
<dbReference type="GO" id="GO:0004553">
    <property type="term" value="F:hydrolase activity, hydrolyzing O-glycosyl compounds"/>
    <property type="evidence" value="ECO:0007669"/>
    <property type="project" value="UniProtKB-ARBA"/>
</dbReference>
<dbReference type="NCBIfam" id="TIGR04183">
    <property type="entry name" value="Por_Secre_tail"/>
    <property type="match status" value="1"/>
</dbReference>
<comment type="caution">
    <text evidence="2">The sequence shown here is derived from an EMBL/GenBank/DDBJ whole genome shotgun (WGS) entry which is preliminary data.</text>
</comment>
<name>A0A7X8XXS6_9BACT</name>
<dbReference type="SUPFAM" id="SSF49899">
    <property type="entry name" value="Concanavalin A-like lectins/glucanases"/>
    <property type="match status" value="2"/>
</dbReference>
<dbReference type="RefSeq" id="WP_168884222.1">
    <property type="nucleotide sequence ID" value="NZ_JABAIL010000006.1"/>
</dbReference>
<protein>
    <submittedName>
        <fullName evidence="2">T9SS type A sorting domain-containing protein</fullName>
    </submittedName>
</protein>
<gene>
    <name evidence="2" type="ORF">HGP29_20105</name>
</gene>
<evidence type="ECO:0000313" key="2">
    <source>
        <dbReference type="EMBL" id="NLR93512.1"/>
    </source>
</evidence>
<dbReference type="InterPro" id="IPR026444">
    <property type="entry name" value="Secre_tail"/>
</dbReference>
<dbReference type="EMBL" id="JABAIL010000006">
    <property type="protein sequence ID" value="NLR93512.1"/>
    <property type="molecule type" value="Genomic_DNA"/>
</dbReference>
<evidence type="ECO:0000313" key="3">
    <source>
        <dbReference type="Proteomes" id="UP000585050"/>
    </source>
</evidence>
<dbReference type="Pfam" id="PF18962">
    <property type="entry name" value="Por_Secre_tail"/>
    <property type="match status" value="1"/>
</dbReference>
<dbReference type="Proteomes" id="UP000585050">
    <property type="component" value="Unassembled WGS sequence"/>
</dbReference>
<dbReference type="Gene3D" id="2.60.120.200">
    <property type="match status" value="2"/>
</dbReference>
<reference evidence="2 3" key="1">
    <citation type="submission" date="2020-04" db="EMBL/GenBank/DDBJ databases">
        <title>Flammeovirga sp. SR4, a novel species isolated from seawater.</title>
        <authorList>
            <person name="Wang X."/>
        </authorList>
    </citation>
    <scope>NUCLEOTIDE SEQUENCE [LARGE SCALE GENOMIC DNA]</scope>
    <source>
        <strain evidence="2 3">SR4</strain>
    </source>
</reference>
<feature type="domain" description="Secretion system C-terminal sorting" evidence="1">
    <location>
        <begin position="1633"/>
        <end position="1703"/>
    </location>
</feature>